<reference evidence="1" key="2">
    <citation type="submission" date="2020-05" db="UniProtKB">
        <authorList>
            <consortium name="EnsemblMetazoa"/>
        </authorList>
    </citation>
    <scope>IDENTIFICATION</scope>
    <source>
        <strain evidence="1">LVP_AGWG</strain>
    </source>
</reference>
<dbReference type="InParanoid" id="A0A6I8U5M5"/>
<reference evidence="1 2" key="1">
    <citation type="submission" date="2017-06" db="EMBL/GenBank/DDBJ databases">
        <title>Aedes aegypti genome working group (AGWG) sequencing and assembly.</title>
        <authorList>
            <consortium name="Aedes aegypti Genome Working Group (AGWG)"/>
            <person name="Matthews B.J."/>
        </authorList>
    </citation>
    <scope>NUCLEOTIDE SEQUENCE [LARGE SCALE GENOMIC DNA]</scope>
    <source>
        <strain evidence="1 2">LVP_AGWG</strain>
    </source>
</reference>
<keyword evidence="2" id="KW-1185">Reference proteome</keyword>
<evidence type="ECO:0000313" key="1">
    <source>
        <dbReference type="EnsemblMetazoa" id="AAEL023201-PA"/>
    </source>
</evidence>
<proteinExistence type="predicted"/>
<accession>A0A6I8U5M5</accession>
<protein>
    <submittedName>
        <fullName evidence="1">Uncharacterized protein</fullName>
    </submittedName>
</protein>
<dbReference type="EnsemblMetazoa" id="AAEL023201-RA">
    <property type="protein sequence ID" value="AAEL023201-PA"/>
    <property type="gene ID" value="AAEL023201"/>
</dbReference>
<dbReference type="Proteomes" id="UP000008820">
    <property type="component" value="Chromosome 1"/>
</dbReference>
<gene>
    <name evidence="1" type="primary">110676205</name>
</gene>
<dbReference type="OrthoDB" id="7766508at2759"/>
<evidence type="ECO:0000313" key="2">
    <source>
        <dbReference type="Proteomes" id="UP000008820"/>
    </source>
</evidence>
<sequence length="187" mass="21590">MDGTLQNPEEAGEYCDYEELDLDETGTGEVEGVEDADHLHDTSKYVFSFTGIFFQRFYKSQLRPKEWTRMVIYGDTATEIVDCMWEIALAKIERQVVFDEVTPRWSENVNPTVNDANEFITLQDTTKKKFYAIDSLTARILRSWKGKTMRVYVYVWSTNVQTSAQHQAILRKLLSPQNTDRAGAHSV</sequence>
<name>A0A6I8U5M5_AEDAE</name>
<dbReference type="AlphaFoldDB" id="A0A6I8U5M5"/>
<organism evidence="1 2">
    <name type="scientific">Aedes aegypti</name>
    <name type="common">Yellowfever mosquito</name>
    <name type="synonym">Culex aegypti</name>
    <dbReference type="NCBI Taxonomy" id="7159"/>
    <lineage>
        <taxon>Eukaryota</taxon>
        <taxon>Metazoa</taxon>
        <taxon>Ecdysozoa</taxon>
        <taxon>Arthropoda</taxon>
        <taxon>Hexapoda</taxon>
        <taxon>Insecta</taxon>
        <taxon>Pterygota</taxon>
        <taxon>Neoptera</taxon>
        <taxon>Endopterygota</taxon>
        <taxon>Diptera</taxon>
        <taxon>Nematocera</taxon>
        <taxon>Culicoidea</taxon>
        <taxon>Culicidae</taxon>
        <taxon>Culicinae</taxon>
        <taxon>Aedini</taxon>
        <taxon>Aedes</taxon>
        <taxon>Stegomyia</taxon>
    </lineage>
</organism>